<dbReference type="PANTHER" id="PTHR23028">
    <property type="entry name" value="ACETYLTRANSFERASE"/>
    <property type="match status" value="1"/>
</dbReference>
<feature type="transmembrane region" description="Helical" evidence="2">
    <location>
        <begin position="270"/>
        <end position="289"/>
    </location>
</feature>
<feature type="region of interest" description="Disordered" evidence="1">
    <location>
        <begin position="415"/>
        <end position="443"/>
    </location>
</feature>
<dbReference type="InterPro" id="IPR050879">
    <property type="entry name" value="Acyltransferase_3"/>
</dbReference>
<sequence length="718" mass="75887">MSAVAPAPPSTATGHRPASFRPDVEGLRAIAVLSVLAYHAGLPLITGGYAGVDIFFVLSGFLITGQLLKEVGNTGTVDLPAFYGRRFKRLLPAATLVLAFTAIGTWLLLPLTRFKDVAWDIGLAAVYLINWRLADQSVDYLAEDTEPSPVQHYWSLAVEEQFYVVWPLVLLVVGLVVTRARTPLLPTATLGLLAIAIPSLVWSVVQTQNSPETAYFVTTTRLWELAIGGLVACGATVWPRLSPRIGTLLIVLGLAVIGVSFFTITAATPWPGTAALLPTLGTAAALVGGASGRGPVLRALGSAPMLWVGALSYSLYLWHWPLVVLTEQGIFAGRTAPLWATVAAALASFPLAWAGNRFIENPVRFAAPFKRTRNALVLGGTLTATGALLAASLLAVAPGKPTDDTAANTGGARVLLPQESAPGGDAASDASDSPGSGTGPRAVNRVLPARADASAYPAAPQTITPDPLEATEDVPPQYEDGCQVEQDSPEPHECVLGDPEAEKEIALVGDSKAFQWLPALDTWARENGYRVRSNTKSACSFSAALQVPQGKPYPECQEWVAAVRDTLLTDPPEVLVFSGLRDVAQPADGDKPTRKAMVEGYLENFEPLVEEGTTVVAIADTPQPGGKVYECVAENPENVSACDFREKPGVGTPALQATVEELDGASLIDFNDYLCPEGTCRAVVGGVLTYRQGSHVTATWVESLQPVFDARLDAAIAD</sequence>
<evidence type="ECO:0000313" key="5">
    <source>
        <dbReference type="EMBL" id="ACV07620.1"/>
    </source>
</evidence>
<evidence type="ECO:0000313" key="6">
    <source>
        <dbReference type="Proteomes" id="UP000006666"/>
    </source>
</evidence>
<feature type="transmembrane region" description="Helical" evidence="2">
    <location>
        <begin position="184"/>
        <end position="202"/>
    </location>
</feature>
<dbReference type="GO" id="GO:0016747">
    <property type="term" value="F:acyltransferase activity, transferring groups other than amino-acyl groups"/>
    <property type="evidence" value="ECO:0007669"/>
    <property type="project" value="InterPro"/>
</dbReference>
<protein>
    <submittedName>
        <fullName evidence="5">Predicted acyltransferase</fullName>
    </submittedName>
</protein>
<dbReference type="Proteomes" id="UP000006666">
    <property type="component" value="Chromosome"/>
</dbReference>
<name>C7NGU8_KYTSD</name>
<feature type="domain" description="SGNH" evidence="4">
    <location>
        <begin position="482"/>
        <end position="709"/>
    </location>
</feature>
<dbReference type="PANTHER" id="PTHR23028:SF53">
    <property type="entry name" value="ACYL_TRANSF_3 DOMAIN-CONTAINING PROTEIN"/>
    <property type="match status" value="1"/>
</dbReference>
<dbReference type="HOGENOM" id="CLU_005679_10_1_11"/>
<feature type="transmembrane region" description="Helical" evidence="2">
    <location>
        <begin position="222"/>
        <end position="238"/>
    </location>
</feature>
<dbReference type="Pfam" id="PF01757">
    <property type="entry name" value="Acyl_transf_3"/>
    <property type="match status" value="1"/>
</dbReference>
<keyword evidence="2" id="KW-1133">Transmembrane helix</keyword>
<evidence type="ECO:0000256" key="1">
    <source>
        <dbReference type="SAM" id="MobiDB-lite"/>
    </source>
</evidence>
<dbReference type="InterPro" id="IPR002656">
    <property type="entry name" value="Acyl_transf_3_dom"/>
</dbReference>
<keyword evidence="2" id="KW-0812">Transmembrane</keyword>
<keyword evidence="6" id="KW-1185">Reference proteome</keyword>
<evidence type="ECO:0000259" key="3">
    <source>
        <dbReference type="Pfam" id="PF01757"/>
    </source>
</evidence>
<dbReference type="AlphaFoldDB" id="C7NGU8"/>
<feature type="transmembrane region" description="Helical" evidence="2">
    <location>
        <begin position="296"/>
        <end position="316"/>
    </location>
</feature>
<feature type="transmembrane region" description="Helical" evidence="2">
    <location>
        <begin position="89"/>
        <end position="109"/>
    </location>
</feature>
<dbReference type="InterPro" id="IPR043968">
    <property type="entry name" value="SGNH"/>
</dbReference>
<dbReference type="KEGG" id="kse:Ksed_26700"/>
<feature type="transmembrane region" description="Helical" evidence="2">
    <location>
        <begin position="336"/>
        <end position="354"/>
    </location>
</feature>
<accession>C7NGU8</accession>
<gene>
    <name evidence="5" type="ordered locus">Ksed_26700</name>
</gene>
<feature type="transmembrane region" description="Helical" evidence="2">
    <location>
        <begin position="245"/>
        <end position="264"/>
    </location>
</feature>
<dbReference type="GO" id="GO:0016020">
    <property type="term" value="C:membrane"/>
    <property type="evidence" value="ECO:0007669"/>
    <property type="project" value="TreeGrafter"/>
</dbReference>
<dbReference type="RefSeq" id="WP_015780541.1">
    <property type="nucleotide sequence ID" value="NC_013169.1"/>
</dbReference>
<feature type="transmembrane region" description="Helical" evidence="2">
    <location>
        <begin position="161"/>
        <end position="177"/>
    </location>
</feature>
<dbReference type="eggNOG" id="COG1835">
    <property type="taxonomic scope" value="Bacteria"/>
</dbReference>
<feature type="domain" description="Acyltransferase 3" evidence="3">
    <location>
        <begin position="23"/>
        <end position="354"/>
    </location>
</feature>
<feature type="transmembrane region" description="Helical" evidence="2">
    <location>
        <begin position="375"/>
        <end position="397"/>
    </location>
</feature>
<keyword evidence="5" id="KW-0808">Transferase</keyword>
<feature type="transmembrane region" description="Helical" evidence="2">
    <location>
        <begin position="48"/>
        <end position="68"/>
    </location>
</feature>
<organism evidence="5 6">
    <name type="scientific">Kytococcus sedentarius (strain ATCC 14392 / DSM 20547 / JCM 11482 / CCUG 33030 / NBRC 15357 / NCTC 11040 / CCM 314 / 541)</name>
    <name type="common">Micrococcus sedentarius</name>
    <dbReference type="NCBI Taxonomy" id="478801"/>
    <lineage>
        <taxon>Bacteria</taxon>
        <taxon>Bacillati</taxon>
        <taxon>Actinomycetota</taxon>
        <taxon>Actinomycetes</taxon>
        <taxon>Micrococcales</taxon>
        <taxon>Kytococcaceae</taxon>
        <taxon>Kytococcus</taxon>
    </lineage>
</organism>
<dbReference type="EMBL" id="CP001686">
    <property type="protein sequence ID" value="ACV07620.1"/>
    <property type="molecule type" value="Genomic_DNA"/>
</dbReference>
<evidence type="ECO:0000259" key="4">
    <source>
        <dbReference type="Pfam" id="PF19040"/>
    </source>
</evidence>
<reference evidence="5 6" key="1">
    <citation type="journal article" date="2009" name="Stand. Genomic Sci.">
        <title>Complete genome sequence of Kytococcus sedentarius type strain (541).</title>
        <authorList>
            <person name="Sims D."/>
            <person name="Brettin T."/>
            <person name="Detter J.C."/>
            <person name="Han C."/>
            <person name="Lapidus A."/>
            <person name="Copeland A."/>
            <person name="Glavina Del Rio T."/>
            <person name="Nolan M."/>
            <person name="Chen F."/>
            <person name="Lucas S."/>
            <person name="Tice H."/>
            <person name="Cheng J.F."/>
            <person name="Bruce D."/>
            <person name="Goodwin L."/>
            <person name="Pitluck S."/>
            <person name="Ovchinnikova G."/>
            <person name="Pati A."/>
            <person name="Ivanova N."/>
            <person name="Mavrommatis K."/>
            <person name="Chen A."/>
            <person name="Palaniappan K."/>
            <person name="D'haeseleer P."/>
            <person name="Chain P."/>
            <person name="Bristow J."/>
            <person name="Eisen J.A."/>
            <person name="Markowitz V."/>
            <person name="Hugenholtz P."/>
            <person name="Schneider S."/>
            <person name="Goker M."/>
            <person name="Pukall R."/>
            <person name="Kyrpides N.C."/>
            <person name="Klenk H.P."/>
        </authorList>
    </citation>
    <scope>NUCLEOTIDE SEQUENCE [LARGE SCALE GENOMIC DNA]</scope>
    <source>
        <strain evidence="6">ATCC 14392 / DSM 20547 / JCM 11482 / CCUG 33030 / NBRC 15357 / NCTC 11040 / CCM 314 / 541</strain>
    </source>
</reference>
<dbReference type="STRING" id="478801.Ksed_26700"/>
<dbReference type="Pfam" id="PF19040">
    <property type="entry name" value="SGNH"/>
    <property type="match status" value="1"/>
</dbReference>
<dbReference type="GO" id="GO:0009103">
    <property type="term" value="P:lipopolysaccharide biosynthetic process"/>
    <property type="evidence" value="ECO:0007669"/>
    <property type="project" value="TreeGrafter"/>
</dbReference>
<keyword evidence="2" id="KW-0472">Membrane</keyword>
<feature type="compositionally biased region" description="Low complexity" evidence="1">
    <location>
        <begin position="420"/>
        <end position="435"/>
    </location>
</feature>
<keyword evidence="5" id="KW-0012">Acyltransferase</keyword>
<evidence type="ECO:0000256" key="2">
    <source>
        <dbReference type="SAM" id="Phobius"/>
    </source>
</evidence>
<proteinExistence type="predicted"/>